<dbReference type="PANTHER" id="PTHR40659:SF1">
    <property type="entry name" value="NICKEL_COBALT EFFLUX SYSTEM RCNA"/>
    <property type="match status" value="1"/>
</dbReference>
<protein>
    <recommendedName>
        <fullName evidence="13">Nickel/cobalt efflux system</fullName>
    </recommendedName>
</protein>
<comment type="similarity">
    <text evidence="13">Belongs to the NiCoT transporter (TC 2.A.52) family.</text>
</comment>
<evidence type="ECO:0000256" key="13">
    <source>
        <dbReference type="RuleBase" id="RU362101"/>
    </source>
</evidence>
<dbReference type="OrthoDB" id="9812956at2"/>
<keyword evidence="3" id="KW-0171">Cobalt transport</keyword>
<feature type="transmembrane region" description="Helical" evidence="13">
    <location>
        <begin position="135"/>
        <end position="156"/>
    </location>
</feature>
<evidence type="ECO:0000256" key="1">
    <source>
        <dbReference type="ARBA" id="ARBA00002510"/>
    </source>
</evidence>
<evidence type="ECO:0000256" key="3">
    <source>
        <dbReference type="ARBA" id="ARBA00022426"/>
    </source>
</evidence>
<feature type="transmembrane region" description="Helical" evidence="13">
    <location>
        <begin position="282"/>
        <end position="307"/>
    </location>
</feature>
<organism evidence="15 16">
    <name type="scientific">Pseudoponticoccus marisrubri</name>
    <dbReference type="NCBI Taxonomy" id="1685382"/>
    <lineage>
        <taxon>Bacteria</taxon>
        <taxon>Pseudomonadati</taxon>
        <taxon>Pseudomonadota</taxon>
        <taxon>Alphaproteobacteria</taxon>
        <taxon>Rhodobacterales</taxon>
        <taxon>Roseobacteraceae</taxon>
        <taxon>Pseudoponticoccus</taxon>
    </lineage>
</organism>
<evidence type="ECO:0000313" key="15">
    <source>
        <dbReference type="EMBL" id="KUF11400.1"/>
    </source>
</evidence>
<dbReference type="Pfam" id="PF03824">
    <property type="entry name" value="NicO"/>
    <property type="match status" value="1"/>
</dbReference>
<evidence type="ECO:0000256" key="2">
    <source>
        <dbReference type="ARBA" id="ARBA00004651"/>
    </source>
</evidence>
<keyword evidence="5" id="KW-1003">Cell membrane</keyword>
<keyword evidence="16" id="KW-1185">Reference proteome</keyword>
<keyword evidence="10" id="KW-0921">Nickel transport</keyword>
<evidence type="ECO:0000256" key="9">
    <source>
        <dbReference type="ARBA" id="ARBA00023065"/>
    </source>
</evidence>
<feature type="transmembrane region" description="Helical" evidence="13">
    <location>
        <begin position="54"/>
        <end position="74"/>
    </location>
</feature>
<keyword evidence="7 13" id="KW-0812">Transmembrane</keyword>
<feature type="transmembrane region" description="Helical" evidence="13">
    <location>
        <begin position="237"/>
        <end position="261"/>
    </location>
</feature>
<keyword evidence="9" id="KW-0406">Ion transport</keyword>
<evidence type="ECO:0000256" key="5">
    <source>
        <dbReference type="ARBA" id="ARBA00022475"/>
    </source>
</evidence>
<keyword evidence="11 13" id="KW-0472">Membrane</keyword>
<dbReference type="InterPro" id="IPR051224">
    <property type="entry name" value="NiCoT_RcnA"/>
</dbReference>
<dbReference type="InterPro" id="IPR011541">
    <property type="entry name" value="Ni/Co_transpt_high_affinity"/>
</dbReference>
<name>A0A0W7WLN8_9RHOB</name>
<dbReference type="RefSeq" id="WP_058861345.1">
    <property type="nucleotide sequence ID" value="NZ_LPXO01000003.1"/>
</dbReference>
<keyword evidence="12" id="KW-0170">Cobalt</keyword>
<keyword evidence="8 13" id="KW-1133">Transmembrane helix</keyword>
<dbReference type="STRING" id="1685382.AVJ23_06440"/>
<feature type="transmembrane region" description="Helical" evidence="13">
    <location>
        <begin position="95"/>
        <end position="123"/>
    </location>
</feature>
<reference evidence="15 16" key="1">
    <citation type="submission" date="2015-12" db="EMBL/GenBank/DDBJ databases">
        <authorList>
            <person name="Shamseldin A."/>
            <person name="Moawad H."/>
            <person name="Abd El-Rahim W.M."/>
            <person name="Sadowsky M.J."/>
        </authorList>
    </citation>
    <scope>NUCLEOTIDE SEQUENCE [LARGE SCALE GENOMIC DNA]</scope>
    <source>
        <strain evidence="15 16">SJ5A-1</strain>
    </source>
</reference>
<sequence>MRLILVLGLVAAALAALVLLVDTDGVSAWAAAQQRAFQTDMARAVRALQTGQPGAWTALLAAAGAYGFVHALGPGHGKFVIGGVGMGTSVSARRLLGLALASSLAQALWAIVLVYGGFALLALSARRMTALAEDLLAPASFLAIACVGLVLAWRGLRSLAPRLRPAPAKAHAHAHEHAHHHHDHDHGACGCHAHGPSPEAVARVSSWREALALIASIAIRPCTGAIFLLVIAWQMEILAAGAAAVAVMGMGTALLTSLVALSSTAARGLTWASADRAGAITVVLPALQMLAGLVIVWMSLVLLGLAVI</sequence>
<comment type="subcellular location">
    <subcellularLocation>
        <location evidence="2 13">Cell membrane</location>
        <topology evidence="2 13">Multi-pass membrane protein</topology>
    </subcellularLocation>
</comment>
<evidence type="ECO:0000313" key="16">
    <source>
        <dbReference type="Proteomes" id="UP000054396"/>
    </source>
</evidence>
<proteinExistence type="inferred from homology"/>
<evidence type="ECO:0000256" key="12">
    <source>
        <dbReference type="ARBA" id="ARBA00023285"/>
    </source>
</evidence>
<comment type="caution">
    <text evidence="15">The sequence shown here is derived from an EMBL/GenBank/DDBJ whole genome shotgun (WGS) entry which is preliminary data.</text>
</comment>
<dbReference type="GO" id="GO:0046583">
    <property type="term" value="F:monoatomic cation efflux transmembrane transporter activity"/>
    <property type="evidence" value="ECO:0007669"/>
    <property type="project" value="TreeGrafter"/>
</dbReference>
<dbReference type="GO" id="GO:0010045">
    <property type="term" value="P:response to nickel cation"/>
    <property type="evidence" value="ECO:0007669"/>
    <property type="project" value="TreeGrafter"/>
</dbReference>
<dbReference type="GO" id="GO:0006824">
    <property type="term" value="P:cobalt ion transport"/>
    <property type="evidence" value="ECO:0007669"/>
    <property type="project" value="UniProtKB-KW"/>
</dbReference>
<evidence type="ECO:0000256" key="10">
    <source>
        <dbReference type="ARBA" id="ARBA00023112"/>
    </source>
</evidence>
<dbReference type="EMBL" id="LPXO01000003">
    <property type="protein sequence ID" value="KUF11400.1"/>
    <property type="molecule type" value="Genomic_DNA"/>
</dbReference>
<comment type="function">
    <text evidence="1">Efflux system for nickel and cobalt.</text>
</comment>
<dbReference type="GO" id="GO:0005886">
    <property type="term" value="C:plasma membrane"/>
    <property type="evidence" value="ECO:0007669"/>
    <property type="project" value="UniProtKB-SubCell"/>
</dbReference>
<gene>
    <name evidence="15" type="ORF">AVJ23_06440</name>
</gene>
<evidence type="ECO:0000256" key="7">
    <source>
        <dbReference type="ARBA" id="ARBA00022692"/>
    </source>
</evidence>
<dbReference type="GO" id="GO:0015099">
    <property type="term" value="F:nickel cation transmembrane transporter activity"/>
    <property type="evidence" value="ECO:0007669"/>
    <property type="project" value="UniProtKB-UniRule"/>
</dbReference>
<feature type="compositionally biased region" description="Basic residues" evidence="14">
    <location>
        <begin position="170"/>
        <end position="183"/>
    </location>
</feature>
<feature type="region of interest" description="Disordered" evidence="14">
    <location>
        <begin position="170"/>
        <end position="190"/>
    </location>
</feature>
<evidence type="ECO:0000256" key="8">
    <source>
        <dbReference type="ARBA" id="ARBA00022989"/>
    </source>
</evidence>
<dbReference type="AlphaFoldDB" id="A0A0W7WLN8"/>
<evidence type="ECO:0000256" key="4">
    <source>
        <dbReference type="ARBA" id="ARBA00022448"/>
    </source>
</evidence>
<evidence type="ECO:0000256" key="11">
    <source>
        <dbReference type="ARBA" id="ARBA00023136"/>
    </source>
</evidence>
<dbReference type="GO" id="GO:0032025">
    <property type="term" value="P:response to cobalt ion"/>
    <property type="evidence" value="ECO:0007669"/>
    <property type="project" value="TreeGrafter"/>
</dbReference>
<keyword evidence="4 13" id="KW-0813">Transport</keyword>
<feature type="transmembrane region" description="Helical" evidence="13">
    <location>
        <begin position="210"/>
        <end position="231"/>
    </location>
</feature>
<keyword evidence="6" id="KW-0533">Nickel</keyword>
<accession>A0A0W7WLN8</accession>
<evidence type="ECO:0000256" key="6">
    <source>
        <dbReference type="ARBA" id="ARBA00022596"/>
    </source>
</evidence>
<dbReference type="Proteomes" id="UP000054396">
    <property type="component" value="Unassembled WGS sequence"/>
</dbReference>
<dbReference type="PANTHER" id="PTHR40659">
    <property type="entry name" value="NICKEL/COBALT EFFLUX SYSTEM RCNA"/>
    <property type="match status" value="1"/>
</dbReference>
<evidence type="ECO:0000256" key="14">
    <source>
        <dbReference type="SAM" id="MobiDB-lite"/>
    </source>
</evidence>